<gene>
    <name evidence="2" type="ORF">PG986_000904</name>
</gene>
<feature type="compositionally biased region" description="Basic and acidic residues" evidence="1">
    <location>
        <begin position="141"/>
        <end position="152"/>
    </location>
</feature>
<evidence type="ECO:0000313" key="2">
    <source>
        <dbReference type="EMBL" id="KAK7966627.1"/>
    </source>
</evidence>
<reference evidence="2 3" key="1">
    <citation type="submission" date="2023-01" db="EMBL/GenBank/DDBJ databases">
        <title>Analysis of 21 Apiospora genomes using comparative genomics revels a genus with tremendous synthesis potential of carbohydrate active enzymes and secondary metabolites.</title>
        <authorList>
            <person name="Sorensen T."/>
        </authorList>
    </citation>
    <scope>NUCLEOTIDE SEQUENCE [LARGE SCALE GENOMIC DNA]</scope>
    <source>
        <strain evidence="2 3">CBS 24483</strain>
    </source>
</reference>
<feature type="compositionally biased region" description="Acidic residues" evidence="1">
    <location>
        <begin position="230"/>
        <end position="240"/>
    </location>
</feature>
<feature type="compositionally biased region" description="Basic and acidic residues" evidence="1">
    <location>
        <begin position="595"/>
        <end position="631"/>
    </location>
</feature>
<feature type="region of interest" description="Disordered" evidence="1">
    <location>
        <begin position="126"/>
        <end position="169"/>
    </location>
</feature>
<feature type="compositionally biased region" description="Polar residues" evidence="1">
    <location>
        <begin position="244"/>
        <end position="254"/>
    </location>
</feature>
<dbReference type="Proteomes" id="UP001391051">
    <property type="component" value="Unassembled WGS sequence"/>
</dbReference>
<evidence type="ECO:0000313" key="3">
    <source>
        <dbReference type="Proteomes" id="UP001391051"/>
    </source>
</evidence>
<protein>
    <submittedName>
        <fullName evidence="2">Uncharacterized protein</fullName>
    </submittedName>
</protein>
<comment type="caution">
    <text evidence="2">The sequence shown here is derived from an EMBL/GenBank/DDBJ whole genome shotgun (WGS) entry which is preliminary data.</text>
</comment>
<feature type="compositionally biased region" description="Acidic residues" evidence="1">
    <location>
        <begin position="446"/>
        <end position="457"/>
    </location>
</feature>
<feature type="compositionally biased region" description="Acidic residues" evidence="1">
    <location>
        <begin position="158"/>
        <end position="169"/>
    </location>
</feature>
<organism evidence="2 3">
    <name type="scientific">Apiospora aurea</name>
    <dbReference type="NCBI Taxonomy" id="335848"/>
    <lineage>
        <taxon>Eukaryota</taxon>
        <taxon>Fungi</taxon>
        <taxon>Dikarya</taxon>
        <taxon>Ascomycota</taxon>
        <taxon>Pezizomycotina</taxon>
        <taxon>Sordariomycetes</taxon>
        <taxon>Xylariomycetidae</taxon>
        <taxon>Amphisphaeriales</taxon>
        <taxon>Apiosporaceae</taxon>
        <taxon>Apiospora</taxon>
    </lineage>
</organism>
<feature type="compositionally biased region" description="Low complexity" evidence="1">
    <location>
        <begin position="517"/>
        <end position="555"/>
    </location>
</feature>
<dbReference type="EMBL" id="JAQQWE010000001">
    <property type="protein sequence ID" value="KAK7966627.1"/>
    <property type="molecule type" value="Genomic_DNA"/>
</dbReference>
<feature type="region of interest" description="Disordered" evidence="1">
    <location>
        <begin position="477"/>
        <end position="648"/>
    </location>
</feature>
<proteinExistence type="predicted"/>
<evidence type="ECO:0000256" key="1">
    <source>
        <dbReference type="SAM" id="MobiDB-lite"/>
    </source>
</evidence>
<name>A0ABR1QVB4_9PEZI</name>
<feature type="compositionally biased region" description="Pro residues" evidence="1">
    <location>
        <begin position="287"/>
        <end position="304"/>
    </location>
</feature>
<accession>A0ABR1QVB4</accession>
<feature type="region of interest" description="Disordered" evidence="1">
    <location>
        <begin position="224"/>
        <end position="457"/>
    </location>
</feature>
<sequence length="648" mass="69954">MDSQGATDLKKAKVKPQGKLAMKLWSLLQKQKEVVQADEAEAKDVSSISTSTTEESYRRSLLITVPVGEVPNRYFKSNAGGALSPQELMHLNVLVHPALAQQNISLVDALQSGLLIPKGPVTAANLVSPDSGYEPGSDQNSDERPSSEEKPASGDGPANEEEASSTYGEDELNISPVKVSHEPTPVLPQLDFVLGSDDFSAILELVDQSKLVLVAEEPGITTSAGTVDDLAQDEDVDLEELYSTLPTMTDQDPSASMDDQDQSETPLPESPTIPHAVMLQRFAEPNDCPPSPGPPPARPPPKEPASPAKYHEPAADSNRILQSPFTGFSGCHYETGASRSPNKDYGSLGKRKGGELSSQLHSPVLPPQVSVGPSTPTRKPLVIPMPALPAHMRVALSQPESPEPEDSQSRAGSRTDRLPLPLIVKKRGRRNPVSARKPSLGKIAEEKEEEELYDSEYESALARVRPRVDKRKDKEMAFLTPPHPLRMAPTPPPTSPLVVSPGNSTITSITPVEVVASSTPRSSSSSVYSTATMSDRGSASPQPSHSSTSSAARSSRASHLRKPAPIKKQPLKTFEQPMRGPTPWLNATEVDAADEGERLRQKSLKAREEALERERVRKEKKAAEKAAEKEKKLAKKASKGSLWGLRKE</sequence>
<feature type="compositionally biased region" description="Basic residues" evidence="1">
    <location>
        <begin position="556"/>
        <end position="565"/>
    </location>
</feature>
<feature type="compositionally biased region" description="Pro residues" evidence="1">
    <location>
        <begin position="481"/>
        <end position="495"/>
    </location>
</feature>
<dbReference type="RefSeq" id="XP_066706019.1">
    <property type="nucleotide sequence ID" value="XM_066837126.1"/>
</dbReference>
<dbReference type="GeneID" id="92070188"/>
<keyword evidence="3" id="KW-1185">Reference proteome</keyword>